<dbReference type="PANTHER" id="PTHR43130">
    <property type="entry name" value="ARAC-FAMILY TRANSCRIPTIONAL REGULATOR"/>
    <property type="match status" value="1"/>
</dbReference>
<dbReference type="Proteomes" id="UP000298284">
    <property type="component" value="Unassembled WGS sequence"/>
</dbReference>
<comment type="caution">
    <text evidence="1">The sequence shown here is derived from an EMBL/GenBank/DDBJ whole genome shotgun (WGS) entry which is preliminary data.</text>
</comment>
<proteinExistence type="predicted"/>
<keyword evidence="2" id="KW-1185">Reference proteome</keyword>
<dbReference type="Gene3D" id="3.40.50.880">
    <property type="match status" value="1"/>
</dbReference>
<dbReference type="SUPFAM" id="SSF52317">
    <property type="entry name" value="Class I glutamine amidotransferase-like"/>
    <property type="match status" value="1"/>
</dbReference>
<dbReference type="EMBL" id="SRKZ01000008">
    <property type="protein sequence ID" value="TGD77644.1"/>
    <property type="molecule type" value="Genomic_DNA"/>
</dbReference>
<dbReference type="RefSeq" id="WP_135532829.1">
    <property type="nucleotide sequence ID" value="NZ_SRKZ01000008.1"/>
</dbReference>
<sequence>MYGRLAAGARRAAGRNKCTTQWRRLAELQARYPQVRAQADPLFVRDGGIDTSAGLTASIDLALFSPEEWHEPVFATNIARDVAVHPMLQLLEEQRGIKGLAEYFG</sequence>
<dbReference type="OrthoDB" id="9803764at2"/>
<dbReference type="GO" id="GO:0006355">
    <property type="term" value="P:regulation of DNA-templated transcription"/>
    <property type="evidence" value="ECO:0007669"/>
    <property type="project" value="TreeGrafter"/>
</dbReference>
<reference evidence="1 2" key="1">
    <citation type="submission" date="2019-04" db="EMBL/GenBank/DDBJ databases">
        <authorList>
            <person name="Feng G."/>
            <person name="Zhang J."/>
            <person name="Zhu H."/>
        </authorList>
    </citation>
    <scope>NUCLEOTIDE SEQUENCE [LARGE SCALE GENOMIC DNA]</scope>
    <source>
        <strain evidence="1 2">JCM 19491</strain>
    </source>
</reference>
<dbReference type="AlphaFoldDB" id="A0A4Z0MDS3"/>
<name>A0A4Z0MDS3_9BACT</name>
<organism evidence="1 2">
    <name type="scientific">Hymenobacter wooponensis</name>
    <dbReference type="NCBI Taxonomy" id="1525360"/>
    <lineage>
        <taxon>Bacteria</taxon>
        <taxon>Pseudomonadati</taxon>
        <taxon>Bacteroidota</taxon>
        <taxon>Cytophagia</taxon>
        <taxon>Cytophagales</taxon>
        <taxon>Hymenobacteraceae</taxon>
        <taxon>Hymenobacter</taxon>
    </lineage>
</organism>
<dbReference type="InterPro" id="IPR029062">
    <property type="entry name" value="Class_I_gatase-like"/>
</dbReference>
<accession>A0A4Z0MDS3</accession>
<evidence type="ECO:0000313" key="2">
    <source>
        <dbReference type="Proteomes" id="UP000298284"/>
    </source>
</evidence>
<gene>
    <name evidence="1" type="ORF">EU557_22990</name>
</gene>
<dbReference type="PANTHER" id="PTHR43130:SF3">
    <property type="entry name" value="HTH-TYPE TRANSCRIPTIONAL REGULATOR RV1931C"/>
    <property type="match status" value="1"/>
</dbReference>
<evidence type="ECO:0000313" key="1">
    <source>
        <dbReference type="EMBL" id="TGD77644.1"/>
    </source>
</evidence>
<protein>
    <submittedName>
        <fullName evidence="1">Uncharacterized protein</fullName>
    </submittedName>
</protein>
<dbReference type="InterPro" id="IPR052158">
    <property type="entry name" value="INH-QAR"/>
</dbReference>